<evidence type="ECO:0000313" key="1">
    <source>
        <dbReference type="EMBL" id="KAK4032170.1"/>
    </source>
</evidence>
<protein>
    <submittedName>
        <fullName evidence="1">Uncharacterized protein</fullName>
    </submittedName>
</protein>
<dbReference type="EMBL" id="MU854640">
    <property type="protein sequence ID" value="KAK4032170.1"/>
    <property type="molecule type" value="Genomic_DNA"/>
</dbReference>
<gene>
    <name evidence="1" type="ORF">C8A01DRAFT_20727</name>
</gene>
<accession>A0AAN6P5U5</accession>
<sequence length="154" mass="18268">LKPVVKSERENGEAYRERGDRDISAIMDIYENARRRCSNARASRDTLAEYRRTGKRVRTFTGLSPLFLLVYLDKAETVIYALSHISRRDTKRTDNRTLALVATKILQRHPTRFVRFLTRLAEEAEREIRSDRLANMYDIWNIARRKDDGWLREH</sequence>
<dbReference type="Proteomes" id="UP001303115">
    <property type="component" value="Unassembled WGS sequence"/>
</dbReference>
<name>A0AAN6P5U5_9PEZI</name>
<proteinExistence type="predicted"/>
<comment type="caution">
    <text evidence="1">The sequence shown here is derived from an EMBL/GenBank/DDBJ whole genome shotgun (WGS) entry which is preliminary data.</text>
</comment>
<organism evidence="1 2">
    <name type="scientific">Parachaetomium inaequale</name>
    <dbReference type="NCBI Taxonomy" id="2588326"/>
    <lineage>
        <taxon>Eukaryota</taxon>
        <taxon>Fungi</taxon>
        <taxon>Dikarya</taxon>
        <taxon>Ascomycota</taxon>
        <taxon>Pezizomycotina</taxon>
        <taxon>Sordariomycetes</taxon>
        <taxon>Sordariomycetidae</taxon>
        <taxon>Sordariales</taxon>
        <taxon>Chaetomiaceae</taxon>
        <taxon>Parachaetomium</taxon>
    </lineage>
</organism>
<feature type="non-terminal residue" evidence="1">
    <location>
        <position position="1"/>
    </location>
</feature>
<keyword evidence="2" id="KW-1185">Reference proteome</keyword>
<reference evidence="2" key="1">
    <citation type="journal article" date="2023" name="Mol. Phylogenet. Evol.">
        <title>Genome-scale phylogeny and comparative genomics of the fungal order Sordariales.</title>
        <authorList>
            <person name="Hensen N."/>
            <person name="Bonometti L."/>
            <person name="Westerberg I."/>
            <person name="Brannstrom I.O."/>
            <person name="Guillou S."/>
            <person name="Cros-Aarteil S."/>
            <person name="Calhoun S."/>
            <person name="Haridas S."/>
            <person name="Kuo A."/>
            <person name="Mondo S."/>
            <person name="Pangilinan J."/>
            <person name="Riley R."/>
            <person name="LaButti K."/>
            <person name="Andreopoulos B."/>
            <person name="Lipzen A."/>
            <person name="Chen C."/>
            <person name="Yan M."/>
            <person name="Daum C."/>
            <person name="Ng V."/>
            <person name="Clum A."/>
            <person name="Steindorff A."/>
            <person name="Ohm R.A."/>
            <person name="Martin F."/>
            <person name="Silar P."/>
            <person name="Natvig D.O."/>
            <person name="Lalanne C."/>
            <person name="Gautier V."/>
            <person name="Ament-Velasquez S.L."/>
            <person name="Kruys A."/>
            <person name="Hutchinson M.I."/>
            <person name="Powell A.J."/>
            <person name="Barry K."/>
            <person name="Miller A.N."/>
            <person name="Grigoriev I.V."/>
            <person name="Debuchy R."/>
            <person name="Gladieux P."/>
            <person name="Hiltunen Thoren M."/>
            <person name="Johannesson H."/>
        </authorList>
    </citation>
    <scope>NUCLEOTIDE SEQUENCE [LARGE SCALE GENOMIC DNA]</scope>
    <source>
        <strain evidence="2">CBS 284.82</strain>
    </source>
</reference>
<evidence type="ECO:0000313" key="2">
    <source>
        <dbReference type="Proteomes" id="UP001303115"/>
    </source>
</evidence>
<dbReference type="AlphaFoldDB" id="A0AAN6P5U5"/>